<keyword evidence="1" id="KW-0732">Signal</keyword>
<evidence type="ECO:0000313" key="3">
    <source>
        <dbReference type="Proteomes" id="UP000784294"/>
    </source>
</evidence>
<organism evidence="2 3">
    <name type="scientific">Protopolystoma xenopodis</name>
    <dbReference type="NCBI Taxonomy" id="117903"/>
    <lineage>
        <taxon>Eukaryota</taxon>
        <taxon>Metazoa</taxon>
        <taxon>Spiralia</taxon>
        <taxon>Lophotrochozoa</taxon>
        <taxon>Platyhelminthes</taxon>
        <taxon>Monogenea</taxon>
        <taxon>Polyopisthocotylea</taxon>
        <taxon>Polystomatidea</taxon>
        <taxon>Polystomatidae</taxon>
        <taxon>Protopolystoma</taxon>
    </lineage>
</organism>
<sequence length="200" mass="22185">MFRAFRLLQDPLVTVLFLLGLGSPNRLAKRQIHSEKVATEDELKPFLRRCCQRTSIVSNRSRIALSDSSGYLAGTRSSHPKTEPLLSTQSILEVSLTLEPFPIRNAPEAEEYEEGAVYFSLIRSPIKRSTELHLSSVRFECQIERLACSRLVLPTSSATLRSGSERIDNHFLDDPGLYDSCCCHLCSSSSSISSTSSSTA</sequence>
<accession>A0A3S5A746</accession>
<protein>
    <submittedName>
        <fullName evidence="2">Uncharacterized protein</fullName>
    </submittedName>
</protein>
<comment type="caution">
    <text evidence="2">The sequence shown here is derived from an EMBL/GenBank/DDBJ whole genome shotgun (WGS) entry which is preliminary data.</text>
</comment>
<gene>
    <name evidence="2" type="ORF">PXEA_LOCUS2208</name>
</gene>
<feature type="signal peptide" evidence="1">
    <location>
        <begin position="1"/>
        <end position="28"/>
    </location>
</feature>
<evidence type="ECO:0000256" key="1">
    <source>
        <dbReference type="SAM" id="SignalP"/>
    </source>
</evidence>
<keyword evidence="3" id="KW-1185">Reference proteome</keyword>
<evidence type="ECO:0000313" key="2">
    <source>
        <dbReference type="EMBL" id="VEL08768.1"/>
    </source>
</evidence>
<feature type="chain" id="PRO_5018523969" evidence="1">
    <location>
        <begin position="29"/>
        <end position="200"/>
    </location>
</feature>
<reference evidence="2" key="1">
    <citation type="submission" date="2018-11" db="EMBL/GenBank/DDBJ databases">
        <authorList>
            <consortium name="Pathogen Informatics"/>
        </authorList>
    </citation>
    <scope>NUCLEOTIDE SEQUENCE</scope>
</reference>
<dbReference type="EMBL" id="CAAALY010004697">
    <property type="protein sequence ID" value="VEL08768.1"/>
    <property type="molecule type" value="Genomic_DNA"/>
</dbReference>
<proteinExistence type="predicted"/>
<dbReference type="Proteomes" id="UP000784294">
    <property type="component" value="Unassembled WGS sequence"/>
</dbReference>
<feature type="non-terminal residue" evidence="2">
    <location>
        <position position="1"/>
    </location>
</feature>
<name>A0A3S5A746_9PLAT</name>
<dbReference type="AlphaFoldDB" id="A0A3S5A746"/>